<dbReference type="EC" id="3.4.11.18" evidence="6"/>
<dbReference type="Gene3D" id="3.90.230.10">
    <property type="entry name" value="Creatinase/methionine aminopeptidase superfamily"/>
    <property type="match status" value="1"/>
</dbReference>
<feature type="binding site" evidence="5">
    <location>
        <position position="267"/>
    </location>
    <ligand>
        <name>substrate</name>
    </ligand>
</feature>
<gene>
    <name evidence="8" type="ORF">CLODIP_2_CD05606</name>
</gene>
<feature type="binding site" evidence="5">
    <location>
        <position position="323"/>
    </location>
    <ligand>
        <name>a divalent metal cation</name>
        <dbReference type="ChEBI" id="CHEBI:60240"/>
        <label>2</label>
        <note>catalytic</note>
    </ligand>
</feature>
<evidence type="ECO:0000259" key="7">
    <source>
        <dbReference type="Pfam" id="PF00557"/>
    </source>
</evidence>
<dbReference type="EMBL" id="CADEPI010000472">
    <property type="protein sequence ID" value="CAB3386338.1"/>
    <property type="molecule type" value="Genomic_DNA"/>
</dbReference>
<dbReference type="SUPFAM" id="SSF55920">
    <property type="entry name" value="Creatinase/aminopeptidase"/>
    <property type="match status" value="1"/>
</dbReference>
<evidence type="ECO:0000256" key="6">
    <source>
        <dbReference type="RuleBase" id="RU003653"/>
    </source>
</evidence>
<keyword evidence="2 5" id="KW-0645">Protease</keyword>
<evidence type="ECO:0000256" key="3">
    <source>
        <dbReference type="ARBA" id="ARBA00022723"/>
    </source>
</evidence>
<feature type="binding site" evidence="5">
    <location>
        <position position="260"/>
    </location>
    <ligand>
        <name>a divalent metal cation</name>
        <dbReference type="ChEBI" id="CHEBI:60240"/>
        <label>2</label>
        <note>catalytic</note>
    </ligand>
</feature>
<evidence type="ECO:0000256" key="4">
    <source>
        <dbReference type="ARBA" id="ARBA00022801"/>
    </source>
</evidence>
<dbReference type="OrthoDB" id="3209743at2759"/>
<dbReference type="PRINTS" id="PR00599">
    <property type="entry name" value="MAPEPTIDASE"/>
</dbReference>
<dbReference type="GO" id="GO:0006508">
    <property type="term" value="P:proteolysis"/>
    <property type="evidence" value="ECO:0007669"/>
    <property type="project" value="UniProtKB-KW"/>
</dbReference>
<comment type="catalytic activity">
    <reaction evidence="5 6">
        <text>Release of N-terminal amino acids, preferentially methionine, from peptides and arylamides.</text>
        <dbReference type="EC" id="3.4.11.18"/>
    </reaction>
</comment>
<feature type="binding site" evidence="5">
    <location>
        <position position="197"/>
    </location>
    <ligand>
        <name>a divalent metal cation</name>
        <dbReference type="ChEBI" id="CHEBI:60240"/>
        <label>1</label>
    </ligand>
</feature>
<keyword evidence="9" id="KW-1185">Reference proteome</keyword>
<dbReference type="NCBIfam" id="TIGR00500">
    <property type="entry name" value="met_pdase_I"/>
    <property type="match status" value="1"/>
</dbReference>
<evidence type="ECO:0000313" key="8">
    <source>
        <dbReference type="EMBL" id="CAB3386338.1"/>
    </source>
</evidence>
<dbReference type="GO" id="GO:0004239">
    <property type="term" value="F:initiator methionyl aminopeptidase activity"/>
    <property type="evidence" value="ECO:0007669"/>
    <property type="project" value="UniProtKB-UniRule"/>
</dbReference>
<keyword evidence="3 5" id="KW-0479">Metal-binding</keyword>
<evidence type="ECO:0000256" key="2">
    <source>
        <dbReference type="ARBA" id="ARBA00022670"/>
    </source>
</evidence>
<dbReference type="AlphaFoldDB" id="A0A8S1E279"/>
<protein>
    <recommendedName>
        <fullName evidence="6">Methionine aminopeptidase</fullName>
        <ecNumber evidence="6">3.4.11.18</ecNumber>
    </recommendedName>
</protein>
<dbReference type="InterPro" id="IPR036005">
    <property type="entry name" value="Creatinase/aminopeptidase-like"/>
</dbReference>
<dbReference type="GO" id="GO:0046872">
    <property type="term" value="F:metal ion binding"/>
    <property type="evidence" value="ECO:0007669"/>
    <property type="project" value="UniProtKB-UniRule"/>
</dbReference>
<reference evidence="8 9" key="1">
    <citation type="submission" date="2020-04" db="EMBL/GenBank/DDBJ databases">
        <authorList>
            <person name="Alioto T."/>
            <person name="Alioto T."/>
            <person name="Gomez Garrido J."/>
        </authorList>
    </citation>
    <scope>NUCLEOTIDE SEQUENCE [LARGE SCALE GENOMIC DNA]</scope>
</reference>
<dbReference type="InterPro" id="IPR001714">
    <property type="entry name" value="Pept_M24_MAP"/>
</dbReference>
<dbReference type="GO" id="GO:0070006">
    <property type="term" value="F:metalloaminopeptidase activity"/>
    <property type="evidence" value="ECO:0007669"/>
    <property type="project" value="UniProtKB-UniRule"/>
</dbReference>
<dbReference type="PANTHER" id="PTHR43330">
    <property type="entry name" value="METHIONINE AMINOPEPTIDASE"/>
    <property type="match status" value="1"/>
</dbReference>
<dbReference type="Pfam" id="PF00557">
    <property type="entry name" value="Peptidase_M24"/>
    <property type="match status" value="1"/>
</dbReference>
<evidence type="ECO:0000256" key="5">
    <source>
        <dbReference type="HAMAP-Rule" id="MF_03174"/>
    </source>
</evidence>
<feature type="binding site" evidence="5">
    <location>
        <position position="292"/>
    </location>
    <ligand>
        <name>a divalent metal cation</name>
        <dbReference type="ChEBI" id="CHEBI:60240"/>
        <label>2</label>
        <note>catalytic</note>
    </ligand>
</feature>
<dbReference type="Proteomes" id="UP000494165">
    <property type="component" value="Unassembled WGS sequence"/>
</dbReference>
<comment type="caution">
    <text evidence="8">The sequence shown here is derived from an EMBL/GenBank/DDBJ whole genome shotgun (WGS) entry which is preliminary data.</text>
</comment>
<dbReference type="CDD" id="cd01086">
    <property type="entry name" value="MetAP1"/>
    <property type="match status" value="1"/>
</dbReference>
<accession>A0A8S1E279</accession>
<sequence length="340" mass="37536">MMNMFNLATKNTALHRKISIVLLSRRNGADRKFSTSKSAAIFDRFKSKPSNPKDFGKYSIVKPGNVSPQLIVPDHILKPPYAETAKPPYPPKEIEIHDEDSISSIYSACKLAKRVLHWIGTKLEVGMTTDEIDKLVHNKILANNAYPSPLNYLGFPKSVCTSINNVACHGIPDDRPLEDGDIINIDITVYFDGHHGDCSETFLIGNVDEKGRELVAIARKCLDEAIAGCANYETFSNIGNIIENIAKMNGYDVVPAFAGHGIGKYFHGPPDILHCRNNCSGTMKTGMIFTIEPIITPGSREVEIQEDGWTAIMVDNARTAQFEETILVCPTRATILTSLE</sequence>
<feature type="binding site" evidence="5">
    <location>
        <position position="197"/>
    </location>
    <ligand>
        <name>a divalent metal cation</name>
        <dbReference type="ChEBI" id="CHEBI:60240"/>
        <label>2</label>
        <note>catalytic</note>
    </ligand>
</feature>
<feature type="binding site" evidence="5">
    <location>
        <position position="323"/>
    </location>
    <ligand>
        <name>a divalent metal cation</name>
        <dbReference type="ChEBI" id="CHEBI:60240"/>
        <label>1</label>
    </ligand>
</feature>
<comment type="cofactor">
    <cofactor evidence="5">
        <name>Co(2+)</name>
        <dbReference type="ChEBI" id="CHEBI:48828"/>
    </cofactor>
    <cofactor evidence="5">
        <name>Zn(2+)</name>
        <dbReference type="ChEBI" id="CHEBI:29105"/>
    </cofactor>
    <cofactor evidence="5">
        <name>Mn(2+)</name>
        <dbReference type="ChEBI" id="CHEBI:29035"/>
    </cofactor>
    <cofactor evidence="5">
        <name>Fe(2+)</name>
        <dbReference type="ChEBI" id="CHEBI:29033"/>
    </cofactor>
    <text evidence="5">Binds 2 divalent metal cations per subunit. Has a high-affinity and a low affinity metal-binding site. The true nature of the physiological cofactor is under debate. The enzyme is active with cobalt, zinc, manganese or divalent iron ions. Most likely, methionine aminopeptidases function as mononuclear Fe(2+)-metalloproteases under physiological conditions, and the catalytically relevant metal-binding site has been assigned to the histidine-containing high-affinity site.</text>
</comment>
<proteinExistence type="inferred from homology"/>
<dbReference type="HAMAP" id="MF_01974">
    <property type="entry name" value="MetAP_1"/>
    <property type="match status" value="1"/>
</dbReference>
<keyword evidence="4 5" id="KW-0378">Hydrolase</keyword>
<evidence type="ECO:0000256" key="1">
    <source>
        <dbReference type="ARBA" id="ARBA00022438"/>
    </source>
</evidence>
<dbReference type="InterPro" id="IPR000994">
    <property type="entry name" value="Pept_M24"/>
</dbReference>
<keyword evidence="1 5" id="KW-0031">Aminopeptidase</keyword>
<name>A0A8S1E279_9INSE</name>
<dbReference type="InterPro" id="IPR002467">
    <property type="entry name" value="Pept_M24A_MAP1"/>
</dbReference>
<feature type="binding site" evidence="5">
    <location>
        <position position="186"/>
    </location>
    <ligand>
        <name>a divalent metal cation</name>
        <dbReference type="ChEBI" id="CHEBI:60240"/>
        <label>1</label>
    </ligand>
</feature>
<comment type="similarity">
    <text evidence="5">Belongs to the peptidase M24A family. Methionine aminopeptidase type 1 subfamily.</text>
</comment>
<comment type="function">
    <text evidence="6">Cotranslationally removes the N-terminal methionine from nascent proteins. The N-terminal methionine is often cleaved when the second residue in the primary sequence is small and uncharged (Met-Ala-, Cys, Gly, Pro, Ser, Thr, or Val).</text>
</comment>
<evidence type="ECO:0000313" key="9">
    <source>
        <dbReference type="Proteomes" id="UP000494165"/>
    </source>
</evidence>
<dbReference type="PANTHER" id="PTHR43330:SF8">
    <property type="entry name" value="METHIONINE AMINOPEPTIDASE 1D, MITOCHONDRIAL"/>
    <property type="match status" value="1"/>
</dbReference>
<feature type="binding site" evidence="5">
    <location>
        <position position="169"/>
    </location>
    <ligand>
        <name>substrate</name>
    </ligand>
</feature>
<feature type="domain" description="Peptidase M24" evidence="7">
    <location>
        <begin position="107"/>
        <end position="328"/>
    </location>
</feature>
<organism evidence="8 9">
    <name type="scientific">Cloeon dipterum</name>
    <dbReference type="NCBI Taxonomy" id="197152"/>
    <lineage>
        <taxon>Eukaryota</taxon>
        <taxon>Metazoa</taxon>
        <taxon>Ecdysozoa</taxon>
        <taxon>Arthropoda</taxon>
        <taxon>Hexapoda</taxon>
        <taxon>Insecta</taxon>
        <taxon>Pterygota</taxon>
        <taxon>Palaeoptera</taxon>
        <taxon>Ephemeroptera</taxon>
        <taxon>Pisciforma</taxon>
        <taxon>Baetidae</taxon>
        <taxon>Cloeon</taxon>
    </lineage>
</organism>